<sequence>MEADVLYKGWTLSPIAVDDGEFFTAMVLVTTPDGEMRASGALGQFPSAASAREFAIAHGMAEVDRRDPPLPDGPDHSKPPKVGYRVSA</sequence>
<accession>A0A158C8Q9</accession>
<organism evidence="2 3">
    <name type="scientific">Caballeronia temeraria</name>
    <dbReference type="NCBI Taxonomy" id="1777137"/>
    <lineage>
        <taxon>Bacteria</taxon>
        <taxon>Pseudomonadati</taxon>
        <taxon>Pseudomonadota</taxon>
        <taxon>Betaproteobacteria</taxon>
        <taxon>Burkholderiales</taxon>
        <taxon>Burkholderiaceae</taxon>
        <taxon>Caballeronia</taxon>
    </lineage>
</organism>
<dbReference type="Proteomes" id="UP000054624">
    <property type="component" value="Unassembled WGS sequence"/>
</dbReference>
<evidence type="ECO:0000313" key="3">
    <source>
        <dbReference type="Proteomes" id="UP000054624"/>
    </source>
</evidence>
<protein>
    <submittedName>
        <fullName evidence="2">Uncharacterized protein</fullName>
    </submittedName>
</protein>
<keyword evidence="3" id="KW-1185">Reference proteome</keyword>
<gene>
    <name evidence="2" type="ORF">AWB76_05248</name>
</gene>
<reference evidence="3" key="1">
    <citation type="submission" date="2016-01" db="EMBL/GenBank/DDBJ databases">
        <authorList>
            <person name="Peeters Charlotte."/>
        </authorList>
    </citation>
    <scope>NUCLEOTIDE SEQUENCE [LARGE SCALE GENOMIC DNA]</scope>
</reference>
<dbReference type="EMBL" id="FCOI02000021">
    <property type="protein sequence ID" value="SAK78748.1"/>
    <property type="molecule type" value="Genomic_DNA"/>
</dbReference>
<evidence type="ECO:0000313" key="2">
    <source>
        <dbReference type="EMBL" id="SAK78748.1"/>
    </source>
</evidence>
<evidence type="ECO:0000256" key="1">
    <source>
        <dbReference type="SAM" id="MobiDB-lite"/>
    </source>
</evidence>
<proteinExistence type="predicted"/>
<feature type="region of interest" description="Disordered" evidence="1">
    <location>
        <begin position="61"/>
        <end position="88"/>
    </location>
</feature>
<name>A0A158C8Q9_9BURK</name>
<dbReference type="RefSeq" id="WP_061136767.1">
    <property type="nucleotide sequence ID" value="NZ_FCOI02000021.1"/>
</dbReference>
<dbReference type="AlphaFoldDB" id="A0A158C8Q9"/>
<feature type="compositionally biased region" description="Basic and acidic residues" evidence="1">
    <location>
        <begin position="61"/>
        <end position="78"/>
    </location>
</feature>